<evidence type="ECO:0000313" key="3">
    <source>
        <dbReference type="EMBL" id="KAK9931104.1"/>
    </source>
</evidence>
<comment type="caution">
    <text evidence="3">The sequence shown here is derived from an EMBL/GenBank/DDBJ whole genome shotgun (WGS) entry which is preliminary data.</text>
</comment>
<evidence type="ECO:0000313" key="4">
    <source>
        <dbReference type="Proteomes" id="UP001457282"/>
    </source>
</evidence>
<feature type="domain" description="FAR1" evidence="2">
    <location>
        <begin position="63"/>
        <end position="104"/>
    </location>
</feature>
<sequence>MNRNSVDGSSSDSSDSAESMAYTDLAEEGAGQEFMEYRGKPFKDLTFDDLRDVEFGTIAEVDEFYSYYSLATGFSMRKRRCDKNRAGTLVLCRQLVCSKQGQRRGGGSK</sequence>
<dbReference type="Pfam" id="PF03101">
    <property type="entry name" value="FAR1"/>
    <property type="match status" value="1"/>
</dbReference>
<dbReference type="EMBL" id="JBEDUW010000004">
    <property type="protein sequence ID" value="KAK9931104.1"/>
    <property type="molecule type" value="Genomic_DNA"/>
</dbReference>
<organism evidence="3 4">
    <name type="scientific">Rubus argutus</name>
    <name type="common">Southern blackberry</name>
    <dbReference type="NCBI Taxonomy" id="59490"/>
    <lineage>
        <taxon>Eukaryota</taxon>
        <taxon>Viridiplantae</taxon>
        <taxon>Streptophyta</taxon>
        <taxon>Embryophyta</taxon>
        <taxon>Tracheophyta</taxon>
        <taxon>Spermatophyta</taxon>
        <taxon>Magnoliopsida</taxon>
        <taxon>eudicotyledons</taxon>
        <taxon>Gunneridae</taxon>
        <taxon>Pentapetalae</taxon>
        <taxon>rosids</taxon>
        <taxon>fabids</taxon>
        <taxon>Rosales</taxon>
        <taxon>Rosaceae</taxon>
        <taxon>Rosoideae</taxon>
        <taxon>Rosoideae incertae sedis</taxon>
        <taxon>Rubus</taxon>
    </lineage>
</organism>
<dbReference type="InterPro" id="IPR004330">
    <property type="entry name" value="FAR1_DNA_bnd_dom"/>
</dbReference>
<dbReference type="PANTHER" id="PTHR46328">
    <property type="entry name" value="FAR-RED IMPAIRED RESPONSIVE (FAR1) FAMILY PROTEIN-RELATED"/>
    <property type="match status" value="1"/>
</dbReference>
<reference evidence="3 4" key="1">
    <citation type="journal article" date="2023" name="G3 (Bethesda)">
        <title>A chromosome-length genome assembly and annotation of blackberry (Rubus argutus, cv. 'Hillquist').</title>
        <authorList>
            <person name="Bruna T."/>
            <person name="Aryal R."/>
            <person name="Dudchenko O."/>
            <person name="Sargent D.J."/>
            <person name="Mead D."/>
            <person name="Buti M."/>
            <person name="Cavallini A."/>
            <person name="Hytonen T."/>
            <person name="Andres J."/>
            <person name="Pham M."/>
            <person name="Weisz D."/>
            <person name="Mascagni F."/>
            <person name="Usai G."/>
            <person name="Natali L."/>
            <person name="Bassil N."/>
            <person name="Fernandez G.E."/>
            <person name="Lomsadze A."/>
            <person name="Armour M."/>
            <person name="Olukolu B."/>
            <person name="Poorten T."/>
            <person name="Britton C."/>
            <person name="Davik J."/>
            <person name="Ashrafi H."/>
            <person name="Aiden E.L."/>
            <person name="Borodovsky M."/>
            <person name="Worthington M."/>
        </authorList>
    </citation>
    <scope>NUCLEOTIDE SEQUENCE [LARGE SCALE GENOMIC DNA]</scope>
    <source>
        <strain evidence="3">PI 553951</strain>
    </source>
</reference>
<keyword evidence="4" id="KW-1185">Reference proteome</keyword>
<evidence type="ECO:0000256" key="1">
    <source>
        <dbReference type="SAM" id="MobiDB-lite"/>
    </source>
</evidence>
<evidence type="ECO:0000259" key="2">
    <source>
        <dbReference type="Pfam" id="PF03101"/>
    </source>
</evidence>
<protein>
    <recommendedName>
        <fullName evidence="2">FAR1 domain-containing protein</fullName>
    </recommendedName>
</protein>
<name>A0AAW1X3R6_RUBAR</name>
<feature type="compositionally biased region" description="Low complexity" evidence="1">
    <location>
        <begin position="1"/>
        <end position="19"/>
    </location>
</feature>
<gene>
    <name evidence="3" type="ORF">M0R45_018399</name>
</gene>
<dbReference type="Proteomes" id="UP001457282">
    <property type="component" value="Unassembled WGS sequence"/>
</dbReference>
<proteinExistence type="predicted"/>
<feature type="region of interest" description="Disordered" evidence="1">
    <location>
        <begin position="1"/>
        <end position="22"/>
    </location>
</feature>
<accession>A0AAW1X3R6</accession>
<dbReference type="AlphaFoldDB" id="A0AAW1X3R6"/>